<sequence length="44" mass="4785">MMSPNLKGLASIILCIRCGLIKRCNIKKAQGHNTGILLTSCLWA</sequence>
<dbReference type="KEGG" id="tde:TDE_0617"/>
<evidence type="ECO:0000313" key="2">
    <source>
        <dbReference type="Proteomes" id="UP000008212"/>
    </source>
</evidence>
<name>Q73Q27_TREDE</name>
<organism evidence="1 2">
    <name type="scientific">Treponema denticola (strain ATCC 35405 / DSM 14222 / CIP 103919 / JCM 8153 / KCTC 15104)</name>
    <dbReference type="NCBI Taxonomy" id="243275"/>
    <lineage>
        <taxon>Bacteria</taxon>
        <taxon>Pseudomonadati</taxon>
        <taxon>Spirochaetota</taxon>
        <taxon>Spirochaetia</taxon>
        <taxon>Spirochaetales</taxon>
        <taxon>Treponemataceae</taxon>
        <taxon>Treponema</taxon>
    </lineage>
</organism>
<protein>
    <submittedName>
        <fullName evidence="1">Uncharacterized protein</fullName>
    </submittedName>
</protein>
<reference evidence="1 2" key="1">
    <citation type="journal article" date="2004" name="Proc. Natl. Acad. Sci. U.S.A.">
        <title>Comparison of the genome of the oral pathogen Treponema denticola with other spirochete genomes.</title>
        <authorList>
            <person name="Seshadri R."/>
            <person name="Myers G.S."/>
            <person name="Tettelin H."/>
            <person name="Eisen J.A."/>
            <person name="Heidelberg J.F."/>
            <person name="Dodson R.J."/>
            <person name="Davidsen T.M."/>
            <person name="DeBoy R.T."/>
            <person name="Fouts D.E."/>
            <person name="Haft D.H."/>
            <person name="Selengut J."/>
            <person name="Ren Q."/>
            <person name="Brinkac L.M."/>
            <person name="Madupu R."/>
            <person name="Kolonay J."/>
            <person name="Durkin S.A."/>
            <person name="Daugherty S.C."/>
            <person name="Shetty J."/>
            <person name="Shvartsbeyn A."/>
            <person name="Gebregeorgis E."/>
            <person name="Geer K."/>
            <person name="Tsegaye G."/>
            <person name="Malek J."/>
            <person name="Ayodeji B."/>
            <person name="Shatsman S."/>
            <person name="McLeod M.P."/>
            <person name="Smajs D."/>
            <person name="Howell J.K."/>
            <person name="Pal S."/>
            <person name="Amin A."/>
            <person name="Vashisth P."/>
            <person name="McNeill T.Z."/>
            <person name="Xiang Q."/>
            <person name="Sodergren E."/>
            <person name="Baca E."/>
            <person name="Weinstock G.M."/>
            <person name="Norris S.J."/>
            <person name="Fraser C.M."/>
            <person name="Paulsen I.T."/>
        </authorList>
    </citation>
    <scope>NUCLEOTIDE SEQUENCE [LARGE SCALE GENOMIC DNA]</scope>
    <source>
        <strain evidence="2">ATCC 35405 / DSM 14222 / CIP 103919 / JCM 8153 / KCTC 15104</strain>
    </source>
</reference>
<dbReference type="STRING" id="243275.TDE_0617"/>
<accession>Q73Q27</accession>
<gene>
    <name evidence="1" type="ordered locus">TDE_0617</name>
</gene>
<keyword evidence="2" id="KW-1185">Reference proteome</keyword>
<dbReference type="AlphaFoldDB" id="Q73Q27"/>
<dbReference type="PaxDb" id="243275-TDE_0617"/>
<proteinExistence type="predicted"/>
<dbReference type="Proteomes" id="UP000008212">
    <property type="component" value="Chromosome"/>
</dbReference>
<evidence type="ECO:0000313" key="1">
    <source>
        <dbReference type="EMBL" id="AAS11112.1"/>
    </source>
</evidence>
<dbReference type="HOGENOM" id="CLU_3223403_0_0_12"/>
<dbReference type="OrthoDB" id="9861805at2"/>
<dbReference type="EMBL" id="AE017226">
    <property type="protein sequence ID" value="AAS11112.1"/>
    <property type="molecule type" value="Genomic_DNA"/>
</dbReference>